<sequence length="221" mass="24025">MRRMAIGAVVVLLLAGCDSSADPGDGESTSPTPPPARSPVPAASTAQQATEAQLRAVCDTLDKTVKLPGDGTVQYTATFDYAKLATNAPMCDIEPDGEYRDVATKASVFGRAEFDYGRYSDEDIRKVRYPKYTPETAEDLLTLDQADPLTDELPCANEPCKDGIHGYQYNFRFETVTGDISVRARFDYITTDVKGDKKPQYRAQAVEAFKASMEVITAGLA</sequence>
<evidence type="ECO:0008006" key="5">
    <source>
        <dbReference type="Google" id="ProtNLM"/>
    </source>
</evidence>
<evidence type="ECO:0000256" key="1">
    <source>
        <dbReference type="SAM" id="MobiDB-lite"/>
    </source>
</evidence>
<reference evidence="4" key="1">
    <citation type="journal article" date="2019" name="Int. J. Syst. Evol. Microbiol.">
        <title>The Global Catalogue of Microorganisms (GCM) 10K type strain sequencing project: providing services to taxonomists for standard genome sequencing and annotation.</title>
        <authorList>
            <consortium name="The Broad Institute Genomics Platform"/>
            <consortium name="The Broad Institute Genome Sequencing Center for Infectious Disease"/>
            <person name="Wu L."/>
            <person name="Ma J."/>
        </authorList>
    </citation>
    <scope>NUCLEOTIDE SEQUENCE [LARGE SCALE GENOMIC DNA]</scope>
    <source>
        <strain evidence="4">CCM 7526</strain>
    </source>
</reference>
<evidence type="ECO:0000256" key="2">
    <source>
        <dbReference type="SAM" id="SignalP"/>
    </source>
</evidence>
<protein>
    <recommendedName>
        <fullName evidence="5">DUF3558 domain-containing protein</fullName>
    </recommendedName>
</protein>
<keyword evidence="4" id="KW-1185">Reference proteome</keyword>
<feature type="compositionally biased region" description="Low complexity" evidence="1">
    <location>
        <begin position="39"/>
        <end position="48"/>
    </location>
</feature>
<feature type="region of interest" description="Disordered" evidence="1">
    <location>
        <begin position="20"/>
        <end position="48"/>
    </location>
</feature>
<evidence type="ECO:0000313" key="4">
    <source>
        <dbReference type="Proteomes" id="UP001597183"/>
    </source>
</evidence>
<name>A0ABW4AND4_9ACTN</name>
<organism evidence="3 4">
    <name type="scientific">Actinoplanes sichuanensis</name>
    <dbReference type="NCBI Taxonomy" id="512349"/>
    <lineage>
        <taxon>Bacteria</taxon>
        <taxon>Bacillati</taxon>
        <taxon>Actinomycetota</taxon>
        <taxon>Actinomycetes</taxon>
        <taxon>Micromonosporales</taxon>
        <taxon>Micromonosporaceae</taxon>
        <taxon>Actinoplanes</taxon>
    </lineage>
</organism>
<dbReference type="PROSITE" id="PS51257">
    <property type="entry name" value="PROKAR_LIPOPROTEIN"/>
    <property type="match status" value="1"/>
</dbReference>
<proteinExistence type="predicted"/>
<evidence type="ECO:0000313" key="3">
    <source>
        <dbReference type="EMBL" id="MFD1372074.1"/>
    </source>
</evidence>
<dbReference type="Proteomes" id="UP001597183">
    <property type="component" value="Unassembled WGS sequence"/>
</dbReference>
<comment type="caution">
    <text evidence="3">The sequence shown here is derived from an EMBL/GenBank/DDBJ whole genome shotgun (WGS) entry which is preliminary data.</text>
</comment>
<gene>
    <name evidence="3" type="ORF">ACFQ5G_42695</name>
</gene>
<dbReference type="EMBL" id="JBHTMK010000054">
    <property type="protein sequence ID" value="MFD1372074.1"/>
    <property type="molecule type" value="Genomic_DNA"/>
</dbReference>
<feature type="signal peptide" evidence="2">
    <location>
        <begin position="1"/>
        <end position="23"/>
    </location>
</feature>
<keyword evidence="2" id="KW-0732">Signal</keyword>
<accession>A0ABW4AND4</accession>
<dbReference type="RefSeq" id="WP_317795818.1">
    <property type="nucleotide sequence ID" value="NZ_AP028461.1"/>
</dbReference>
<feature type="chain" id="PRO_5045300311" description="DUF3558 domain-containing protein" evidence="2">
    <location>
        <begin position="24"/>
        <end position="221"/>
    </location>
</feature>